<reference evidence="2" key="1">
    <citation type="submission" date="2018-11" db="EMBL/GenBank/DDBJ databases">
        <authorList>
            <person name="Alioto T."/>
            <person name="Alioto T."/>
        </authorList>
    </citation>
    <scope>NUCLEOTIDE SEQUENCE</scope>
</reference>
<dbReference type="EMBL" id="UYJE01005860">
    <property type="protein sequence ID" value="VDI41047.1"/>
    <property type="molecule type" value="Genomic_DNA"/>
</dbReference>
<protein>
    <submittedName>
        <fullName evidence="2">Uncharacterized protein</fullName>
    </submittedName>
</protein>
<feature type="transmembrane region" description="Helical" evidence="1">
    <location>
        <begin position="16"/>
        <end position="36"/>
    </location>
</feature>
<evidence type="ECO:0000313" key="2">
    <source>
        <dbReference type="EMBL" id="VDI41047.1"/>
    </source>
</evidence>
<organism evidence="2 3">
    <name type="scientific">Mytilus galloprovincialis</name>
    <name type="common">Mediterranean mussel</name>
    <dbReference type="NCBI Taxonomy" id="29158"/>
    <lineage>
        <taxon>Eukaryota</taxon>
        <taxon>Metazoa</taxon>
        <taxon>Spiralia</taxon>
        <taxon>Lophotrochozoa</taxon>
        <taxon>Mollusca</taxon>
        <taxon>Bivalvia</taxon>
        <taxon>Autobranchia</taxon>
        <taxon>Pteriomorphia</taxon>
        <taxon>Mytilida</taxon>
        <taxon>Mytiloidea</taxon>
        <taxon>Mytilidae</taxon>
        <taxon>Mytilinae</taxon>
        <taxon>Mytilus</taxon>
    </lineage>
</organism>
<accession>A0A8B6F0A1</accession>
<evidence type="ECO:0000313" key="3">
    <source>
        <dbReference type="Proteomes" id="UP000596742"/>
    </source>
</evidence>
<name>A0A8B6F0A1_MYTGA</name>
<keyword evidence="1" id="KW-1133">Transmembrane helix</keyword>
<evidence type="ECO:0000256" key="1">
    <source>
        <dbReference type="SAM" id="Phobius"/>
    </source>
</evidence>
<dbReference type="AlphaFoldDB" id="A0A8B6F0A1"/>
<keyword evidence="1" id="KW-0472">Membrane</keyword>
<keyword evidence="3" id="KW-1185">Reference proteome</keyword>
<comment type="caution">
    <text evidence="2">The sequence shown here is derived from an EMBL/GenBank/DDBJ whole genome shotgun (WGS) entry which is preliminary data.</text>
</comment>
<dbReference type="Proteomes" id="UP000596742">
    <property type="component" value="Unassembled WGS sequence"/>
</dbReference>
<keyword evidence="1" id="KW-0812">Transmembrane</keyword>
<gene>
    <name evidence="2" type="ORF">MGAL_10B003227</name>
</gene>
<proteinExistence type="predicted"/>
<sequence>MSLNSNDYLSQKMLRIRFYSILGMTVSIGFIGSRMADNEESFAQLQSIPMWQLIPPHLW</sequence>